<dbReference type="Gene3D" id="1.20.890.10">
    <property type="entry name" value="cAMP-dependent protein kinase regulatory subunit, dimerization-anchoring domain"/>
    <property type="match status" value="1"/>
</dbReference>
<keyword evidence="5" id="KW-0489">Methyltransferase</keyword>
<name>A0A1Y5IAZ6_OSTTA</name>
<dbReference type="CDD" id="cd22965">
    <property type="entry name" value="DD_DPY30_SDC1"/>
    <property type="match status" value="1"/>
</dbReference>
<dbReference type="InterPro" id="IPR049629">
    <property type="entry name" value="DPY30_SDC1_DD"/>
</dbReference>
<evidence type="ECO:0000313" key="5">
    <source>
        <dbReference type="EMBL" id="OUS46686.1"/>
    </source>
</evidence>
<organism evidence="5">
    <name type="scientific">Ostreococcus tauri</name>
    <name type="common">Marine green alga</name>
    <dbReference type="NCBI Taxonomy" id="70448"/>
    <lineage>
        <taxon>Eukaryota</taxon>
        <taxon>Viridiplantae</taxon>
        <taxon>Chlorophyta</taxon>
        <taxon>Mamiellophyceae</taxon>
        <taxon>Mamiellales</taxon>
        <taxon>Bathycoccaceae</taxon>
        <taxon>Ostreococcus</taxon>
    </lineage>
</organism>
<dbReference type="GO" id="GO:0032259">
    <property type="term" value="P:methylation"/>
    <property type="evidence" value="ECO:0007669"/>
    <property type="project" value="UniProtKB-KW"/>
</dbReference>
<dbReference type="Proteomes" id="UP000195557">
    <property type="component" value="Unassembled WGS sequence"/>
</dbReference>
<sequence length="77" mass="8604">MAEDAPTPSVPREDEPKAVEPSAEDSNERGESVKAYLEETVSKTLHDGMMRLANERPSAPLKFLGEYLLEKSRERGE</sequence>
<evidence type="ECO:0000256" key="3">
    <source>
        <dbReference type="ARBA" id="ARBA00023242"/>
    </source>
</evidence>
<comment type="subcellular location">
    <subcellularLocation>
        <location evidence="1">Nucleus</location>
    </subcellularLocation>
</comment>
<dbReference type="InterPro" id="IPR007858">
    <property type="entry name" value="Dpy-30_motif"/>
</dbReference>
<keyword evidence="3" id="KW-0539">Nucleus</keyword>
<accession>A0A1Y5IAZ6</accession>
<gene>
    <name evidence="5" type="ORF">BE221DRAFT_205398</name>
</gene>
<dbReference type="GO" id="GO:0008168">
    <property type="term" value="F:methyltransferase activity"/>
    <property type="evidence" value="ECO:0007669"/>
    <property type="project" value="UniProtKB-KW"/>
</dbReference>
<dbReference type="GO" id="GO:0005634">
    <property type="term" value="C:nucleus"/>
    <property type="evidence" value="ECO:0007669"/>
    <property type="project" value="UniProtKB-SubCell"/>
</dbReference>
<evidence type="ECO:0000256" key="4">
    <source>
        <dbReference type="SAM" id="MobiDB-lite"/>
    </source>
</evidence>
<reference evidence="5" key="1">
    <citation type="submission" date="2017-04" db="EMBL/GenBank/DDBJ databases">
        <title>Population genomics of picophytoplankton unveils novel chromosome hypervariability.</title>
        <authorList>
            <consortium name="DOE Joint Genome Institute"/>
            <person name="Blanc-Mathieu R."/>
            <person name="Krasovec M."/>
            <person name="Hebrard M."/>
            <person name="Yau S."/>
            <person name="Desgranges E."/>
            <person name="Martin J."/>
            <person name="Schackwitz W."/>
            <person name="Kuo A."/>
            <person name="Salin G."/>
            <person name="Donnadieu C."/>
            <person name="Desdevises Y."/>
            <person name="Sanchez-Ferandin S."/>
            <person name="Moreau H."/>
            <person name="Rivals E."/>
            <person name="Grigoriev I.V."/>
            <person name="Grimsley N."/>
            <person name="Eyre-Walker A."/>
            <person name="Piganeau G."/>
        </authorList>
    </citation>
    <scope>NUCLEOTIDE SEQUENCE [LARGE SCALE GENOMIC DNA]</scope>
    <source>
        <strain evidence="5">RCC 1115</strain>
    </source>
</reference>
<dbReference type="AlphaFoldDB" id="A0A1Y5IAZ6"/>
<comment type="similarity">
    <text evidence="2">Belongs to the dpy-30 family.</text>
</comment>
<evidence type="ECO:0000256" key="1">
    <source>
        <dbReference type="ARBA" id="ARBA00004123"/>
    </source>
</evidence>
<feature type="region of interest" description="Disordered" evidence="4">
    <location>
        <begin position="1"/>
        <end position="34"/>
    </location>
</feature>
<keyword evidence="5" id="KW-0808">Transferase</keyword>
<dbReference type="EMBL" id="KZ155782">
    <property type="protein sequence ID" value="OUS46686.1"/>
    <property type="molecule type" value="Genomic_DNA"/>
</dbReference>
<protein>
    <submittedName>
        <fullName evidence="5">Histone H3 methyltransferase complex, subunit CPS25/DPY-30</fullName>
    </submittedName>
</protein>
<dbReference type="Pfam" id="PF05186">
    <property type="entry name" value="Dpy-30"/>
    <property type="match status" value="1"/>
</dbReference>
<evidence type="ECO:0000256" key="2">
    <source>
        <dbReference type="ARBA" id="ARBA00010849"/>
    </source>
</evidence>
<proteinExistence type="inferred from homology"/>